<feature type="transmembrane region" description="Helical" evidence="7">
    <location>
        <begin position="457"/>
        <end position="476"/>
    </location>
</feature>
<evidence type="ECO:0000256" key="2">
    <source>
        <dbReference type="ARBA" id="ARBA00022692"/>
    </source>
</evidence>
<feature type="transmembrane region" description="Helical" evidence="7">
    <location>
        <begin position="522"/>
        <end position="544"/>
    </location>
</feature>
<keyword evidence="3" id="KW-0106">Calcium</keyword>
<protein>
    <submittedName>
        <fullName evidence="10">Two pore calcium channel protein 1-like isoform X2</fullName>
    </submittedName>
</protein>
<dbReference type="Gene3D" id="1.10.287.70">
    <property type="match status" value="2"/>
</dbReference>
<feature type="transmembrane region" description="Helical" evidence="7">
    <location>
        <begin position="185"/>
        <end position="203"/>
    </location>
</feature>
<feature type="compositionally biased region" description="Polar residues" evidence="6">
    <location>
        <begin position="8"/>
        <end position="21"/>
    </location>
</feature>
<dbReference type="PANTHER" id="PTHR46726">
    <property type="entry name" value="TWO PORE CHANNEL 3"/>
    <property type="match status" value="1"/>
</dbReference>
<feature type="domain" description="Ion transport" evidence="8">
    <location>
        <begin position="178"/>
        <end position="283"/>
    </location>
</feature>
<evidence type="ECO:0000313" key="9">
    <source>
        <dbReference type="Proteomes" id="UP000694941"/>
    </source>
</evidence>
<dbReference type="PANTHER" id="PTHR46726:SF1">
    <property type="entry name" value="TWO-PORE CALCIUM CHANNEL 3"/>
    <property type="match status" value="1"/>
</dbReference>
<dbReference type="InterPro" id="IPR018247">
    <property type="entry name" value="EF_Hand_1_Ca_BS"/>
</dbReference>
<dbReference type="InterPro" id="IPR027359">
    <property type="entry name" value="Volt_channel_dom_sf"/>
</dbReference>
<dbReference type="SUPFAM" id="SSF81324">
    <property type="entry name" value="Voltage-gated potassium channels"/>
    <property type="match status" value="1"/>
</dbReference>
<evidence type="ECO:0000313" key="10">
    <source>
        <dbReference type="RefSeq" id="XP_022256262.1"/>
    </source>
</evidence>
<comment type="subcellular location">
    <subcellularLocation>
        <location evidence="1">Membrane</location>
        <topology evidence="1">Multi-pass membrane protein</topology>
    </subcellularLocation>
</comment>
<dbReference type="InterPro" id="IPR011992">
    <property type="entry name" value="EF-hand-dom_pair"/>
</dbReference>
<keyword evidence="4 7" id="KW-1133">Transmembrane helix</keyword>
<reference evidence="10" key="1">
    <citation type="submission" date="2025-08" db="UniProtKB">
        <authorList>
            <consortium name="RefSeq"/>
        </authorList>
    </citation>
    <scope>IDENTIFICATION</scope>
    <source>
        <tissue evidence="10">Muscle</tissue>
    </source>
</reference>
<evidence type="ECO:0000259" key="8">
    <source>
        <dbReference type="Pfam" id="PF00520"/>
    </source>
</evidence>
<dbReference type="PROSITE" id="PS00018">
    <property type="entry name" value="EF_HAND_1"/>
    <property type="match status" value="1"/>
</dbReference>
<dbReference type="InterPro" id="IPR005821">
    <property type="entry name" value="Ion_trans_dom"/>
</dbReference>
<feature type="compositionally biased region" description="Polar residues" evidence="6">
    <location>
        <begin position="30"/>
        <end position="46"/>
    </location>
</feature>
<feature type="transmembrane region" description="Helical" evidence="7">
    <location>
        <begin position="403"/>
        <end position="420"/>
    </location>
</feature>
<keyword evidence="5 7" id="KW-0472">Membrane</keyword>
<feature type="transmembrane region" description="Helical" evidence="7">
    <location>
        <begin position="253"/>
        <end position="278"/>
    </location>
</feature>
<keyword evidence="9" id="KW-1185">Reference proteome</keyword>
<feature type="transmembrane region" description="Helical" evidence="7">
    <location>
        <begin position="426"/>
        <end position="445"/>
    </location>
</feature>
<dbReference type="RefSeq" id="XP_022256262.1">
    <property type="nucleotide sequence ID" value="XM_022400554.1"/>
</dbReference>
<dbReference type="Pfam" id="PF00520">
    <property type="entry name" value="Ion_trans"/>
    <property type="match status" value="2"/>
</dbReference>
<keyword evidence="2 7" id="KW-0812">Transmembrane</keyword>
<evidence type="ECO:0000256" key="5">
    <source>
        <dbReference type="ARBA" id="ARBA00023136"/>
    </source>
</evidence>
<dbReference type="Proteomes" id="UP000694941">
    <property type="component" value="Unplaced"/>
</dbReference>
<feature type="transmembrane region" description="Helical" evidence="7">
    <location>
        <begin position="592"/>
        <end position="614"/>
    </location>
</feature>
<feature type="domain" description="Ion transport" evidence="8">
    <location>
        <begin position="402"/>
        <end position="646"/>
    </location>
</feature>
<dbReference type="SUPFAM" id="SSF47473">
    <property type="entry name" value="EF-hand"/>
    <property type="match status" value="1"/>
</dbReference>
<name>A0ABM1TK56_LIMPO</name>
<accession>A0ABM1TK56</accession>
<feature type="region of interest" description="Disordered" evidence="6">
    <location>
        <begin position="1"/>
        <end position="46"/>
    </location>
</feature>
<gene>
    <name evidence="10" type="primary">LOC106471931</name>
</gene>
<evidence type="ECO:0000256" key="3">
    <source>
        <dbReference type="ARBA" id="ARBA00022837"/>
    </source>
</evidence>
<organism evidence="9 10">
    <name type="scientific">Limulus polyphemus</name>
    <name type="common">Atlantic horseshoe crab</name>
    <dbReference type="NCBI Taxonomy" id="6850"/>
    <lineage>
        <taxon>Eukaryota</taxon>
        <taxon>Metazoa</taxon>
        <taxon>Ecdysozoa</taxon>
        <taxon>Arthropoda</taxon>
        <taxon>Chelicerata</taxon>
        <taxon>Merostomata</taxon>
        <taxon>Xiphosura</taxon>
        <taxon>Limulidae</taxon>
        <taxon>Limulus</taxon>
    </lineage>
</organism>
<evidence type="ECO:0000256" key="7">
    <source>
        <dbReference type="SAM" id="Phobius"/>
    </source>
</evidence>
<evidence type="ECO:0000256" key="4">
    <source>
        <dbReference type="ARBA" id="ARBA00022989"/>
    </source>
</evidence>
<evidence type="ECO:0000256" key="1">
    <source>
        <dbReference type="ARBA" id="ARBA00004141"/>
    </source>
</evidence>
<feature type="transmembrane region" description="Helical" evidence="7">
    <location>
        <begin position="620"/>
        <end position="646"/>
    </location>
</feature>
<sequence>MIMDIVTQAPTPNGRLNQASEPTLHDESGEQTYQSNPQMDLQPSSSTQMNCEYMRTGAFPKLTKEHSVQFSKVNDYATIITEESIVGGRLDSATGSPELSKLDLLLAATLVSDAKNGEHSDFEMSDRGVRLYLIYHHWGLRYLLYFFIFTNHAVALFEDPALNGYLLPYWIRRAFRNIRRTLPDILNVLILFFLNIALFSLMAQKLFVKRSLKYPNGSPYFQNYWDIFFDLYVLVTTANNPDVMMPAYDESRWFAAFFISYLILCLYIFMNIFLAVIYNNYRKHLKNEVKKMVYMKRQSLSRAFNFLRLKVDNKMMLTHQRFSSLMKKVSPEISSTLIQVFWFLLDGDGDNFVEKADFLQLADLLNVSVSEIHDRKFFLAKLLPKVYNSKPSKLLRRLVAQKYFRYFFDFMILINAVLIACDINDAEWFFLVFFTLEILLKIYTFGLKEFFKKFWNWFDFLIIGSAVIATIIETAVGDSADEKNRTLDILMVLRVLRLVKIIGGIERFQVIVVTIMNLGPSILTYGGVLFVVYYVFAIIGMELFKDKIQYFGYDSTLDPSLLYCGNPKLNNSNFYTSHYCSNNFNNIMNSMVVLFELMVVNQWHVLTSGFVLVTGKFARLYFFIFHLTCVIIVLNIFTAFVLEAFILEYSFSKSRLESALEKKIKEMGLQLGRRQSRVSIKTDKQDLVEEHETELEVDSDHNPHFLEVDASDSAPKGASAKLDFLEHNNVRFHLSKNKNVENLLQRMFENELDVEDIGPADIDNLDAED</sequence>
<dbReference type="Gene3D" id="1.20.120.350">
    <property type="entry name" value="Voltage-gated potassium channels. Chain C"/>
    <property type="match status" value="1"/>
</dbReference>
<proteinExistence type="predicted"/>
<dbReference type="GeneID" id="106471931"/>
<evidence type="ECO:0000256" key="6">
    <source>
        <dbReference type="SAM" id="MobiDB-lite"/>
    </source>
</evidence>